<name>A0ACD3RW54_LARCR</name>
<organism evidence="1 2">
    <name type="scientific">Larimichthys crocea</name>
    <name type="common">Large yellow croaker</name>
    <name type="synonym">Pseudosciaena crocea</name>
    <dbReference type="NCBI Taxonomy" id="215358"/>
    <lineage>
        <taxon>Eukaryota</taxon>
        <taxon>Metazoa</taxon>
        <taxon>Chordata</taxon>
        <taxon>Craniata</taxon>
        <taxon>Vertebrata</taxon>
        <taxon>Euteleostomi</taxon>
        <taxon>Actinopterygii</taxon>
        <taxon>Neopterygii</taxon>
        <taxon>Teleostei</taxon>
        <taxon>Neoteleostei</taxon>
        <taxon>Acanthomorphata</taxon>
        <taxon>Eupercaria</taxon>
        <taxon>Sciaenidae</taxon>
        <taxon>Larimichthys</taxon>
    </lineage>
</organism>
<dbReference type="Proteomes" id="UP000793456">
    <property type="component" value="Chromosome I"/>
</dbReference>
<proteinExistence type="predicted"/>
<comment type="caution">
    <text evidence="1">The sequence shown here is derived from an EMBL/GenBank/DDBJ whole genome shotgun (WGS) entry which is preliminary data.</text>
</comment>
<sequence>MNLSSRRRSSSLGSCDDEKEELTSAQLTKRIHILKKKIHRFEESPSHSDKVANPEVLRWVNELAKLRKELKEHKLMKSEEDLPPLTRQRSNTLPKSFGSQLEKKPQQEKVAKPPVESTLETIMKKLQEKREEVNRPEDIKDMTREQIGAEKIALQKSLLYYESIHGRPVTKCERQIMKPLYDRYRLVKQILCRASTIPVIHDVAVFSLGLRFDLFMLLQEEEDGSEDDGESKTQFTVTVRPEISVLGFLDHMDEEADGFISPVD</sequence>
<dbReference type="EMBL" id="CM011674">
    <property type="protein sequence ID" value="TMS23683.1"/>
    <property type="molecule type" value="Genomic_DNA"/>
</dbReference>
<gene>
    <name evidence="1" type="ORF">E3U43_008989</name>
</gene>
<evidence type="ECO:0000313" key="1">
    <source>
        <dbReference type="EMBL" id="TMS23683.1"/>
    </source>
</evidence>
<keyword evidence="2" id="KW-1185">Reference proteome</keyword>
<protein>
    <submittedName>
        <fullName evidence="1">Uncharacterized protein</fullName>
    </submittedName>
</protein>
<reference evidence="1" key="1">
    <citation type="submission" date="2018-11" db="EMBL/GenBank/DDBJ databases">
        <title>The sequence and de novo assembly of Larimichthys crocea genome using PacBio and Hi-C technologies.</title>
        <authorList>
            <person name="Xu P."/>
            <person name="Chen B."/>
            <person name="Zhou Z."/>
            <person name="Ke Q."/>
            <person name="Wu Y."/>
            <person name="Bai H."/>
            <person name="Pu F."/>
        </authorList>
    </citation>
    <scope>NUCLEOTIDE SEQUENCE</scope>
    <source>
        <tissue evidence="1">Muscle</tissue>
    </source>
</reference>
<evidence type="ECO:0000313" key="2">
    <source>
        <dbReference type="Proteomes" id="UP000793456"/>
    </source>
</evidence>
<accession>A0ACD3RW54</accession>